<name>A3IPU2_9CHRO</name>
<feature type="compositionally biased region" description="Polar residues" evidence="1">
    <location>
        <begin position="45"/>
        <end position="60"/>
    </location>
</feature>
<gene>
    <name evidence="2" type="ORF">CY0110_13716</name>
</gene>
<dbReference type="eggNOG" id="COG1555">
    <property type="taxonomic scope" value="Bacteria"/>
</dbReference>
<evidence type="ECO:0000256" key="1">
    <source>
        <dbReference type="SAM" id="MobiDB-lite"/>
    </source>
</evidence>
<proteinExistence type="predicted"/>
<protein>
    <submittedName>
        <fullName evidence="2">Uncharacterized protein</fullName>
    </submittedName>
</protein>
<evidence type="ECO:0000313" key="2">
    <source>
        <dbReference type="EMBL" id="EAZ91582.1"/>
    </source>
</evidence>
<organism evidence="2 3">
    <name type="scientific">Crocosphaera chwakensis CCY0110</name>
    <dbReference type="NCBI Taxonomy" id="391612"/>
    <lineage>
        <taxon>Bacteria</taxon>
        <taxon>Bacillati</taxon>
        <taxon>Cyanobacteriota</taxon>
        <taxon>Cyanophyceae</taxon>
        <taxon>Oscillatoriophycideae</taxon>
        <taxon>Chroococcales</taxon>
        <taxon>Aphanothecaceae</taxon>
        <taxon>Crocosphaera</taxon>
        <taxon>Crocosphaera chwakensis</taxon>
    </lineage>
</organism>
<keyword evidence="3" id="KW-1185">Reference proteome</keyword>
<dbReference type="Proteomes" id="UP000003781">
    <property type="component" value="Unassembled WGS sequence"/>
</dbReference>
<sequence>MLLKAKLYIIKKISKLGNKKGVKMKKLSYLSSLLLVPFAVTLTSCSTPSQNQDTAQTSSPEVVETKAESGDTDYLTSLGLMKGHLMVAQQLIEQGKYEEAEPHVGHPVEELYGTIESELNKRNVTDFKMTLNQFHDGIKTNPKSEQMKELYKNSMTAIDQAIAAVPTEKLQSPETVLPVINGLLSTANAEYQAAIANNKFVELIEYQDSMGFVAYAEELYQPITDTMSQQYPEKHEIITTSLEKLKTAWPSVNAPETPVMSPEKVDELVTKIQESSTLQ</sequence>
<reference evidence="2 3" key="1">
    <citation type="submission" date="2007-03" db="EMBL/GenBank/DDBJ databases">
        <authorList>
            <person name="Stal L."/>
            <person name="Ferriera S."/>
            <person name="Johnson J."/>
            <person name="Kravitz S."/>
            <person name="Beeson K."/>
            <person name="Sutton G."/>
            <person name="Rogers Y.-H."/>
            <person name="Friedman R."/>
            <person name="Frazier M."/>
            <person name="Venter J.C."/>
        </authorList>
    </citation>
    <scope>NUCLEOTIDE SEQUENCE [LARGE SCALE GENOMIC DNA]</scope>
    <source>
        <strain evidence="2 3">CCY0110</strain>
    </source>
</reference>
<evidence type="ECO:0000313" key="3">
    <source>
        <dbReference type="Proteomes" id="UP000003781"/>
    </source>
</evidence>
<dbReference type="AlphaFoldDB" id="A3IPU2"/>
<accession>A3IPU2</accession>
<feature type="region of interest" description="Disordered" evidence="1">
    <location>
        <begin position="45"/>
        <end position="68"/>
    </location>
</feature>
<dbReference type="EMBL" id="AAXW01000013">
    <property type="protein sequence ID" value="EAZ91582.1"/>
    <property type="molecule type" value="Genomic_DNA"/>
</dbReference>
<comment type="caution">
    <text evidence="2">The sequence shown here is derived from an EMBL/GenBank/DDBJ whole genome shotgun (WGS) entry which is preliminary data.</text>
</comment>